<evidence type="ECO:0000313" key="3">
    <source>
        <dbReference type="EMBL" id="MCX2972102.1"/>
    </source>
</evidence>
<organism evidence="3 4">
    <name type="scientific">Candidatus Seongchinamella marina</name>
    <dbReference type="NCBI Taxonomy" id="2518990"/>
    <lineage>
        <taxon>Bacteria</taxon>
        <taxon>Pseudomonadati</taxon>
        <taxon>Pseudomonadota</taxon>
        <taxon>Gammaproteobacteria</taxon>
        <taxon>Cellvibrionales</taxon>
        <taxon>Halieaceae</taxon>
        <taxon>Seongchinamella</taxon>
    </lineage>
</organism>
<dbReference type="Gene3D" id="3.90.550.10">
    <property type="entry name" value="Spore Coat Polysaccharide Biosynthesis Protein SpsA, Chain A"/>
    <property type="match status" value="1"/>
</dbReference>
<dbReference type="RefSeq" id="WP_279251165.1">
    <property type="nucleotide sequence ID" value="NZ_SHNP01000001.1"/>
</dbReference>
<dbReference type="EMBL" id="SHNP01000001">
    <property type="protein sequence ID" value="MCX2972102.1"/>
    <property type="molecule type" value="Genomic_DNA"/>
</dbReference>
<name>A0ABT3SQ50_9GAMM</name>
<dbReference type="PANTHER" id="PTHR43630:SF2">
    <property type="entry name" value="GLYCOSYLTRANSFERASE"/>
    <property type="match status" value="1"/>
</dbReference>
<dbReference type="SUPFAM" id="SSF53448">
    <property type="entry name" value="Nucleotide-diphospho-sugar transferases"/>
    <property type="match status" value="1"/>
</dbReference>
<dbReference type="Pfam" id="PF00535">
    <property type="entry name" value="Glycos_transf_2"/>
    <property type="match status" value="1"/>
</dbReference>
<evidence type="ECO:0000259" key="2">
    <source>
        <dbReference type="Pfam" id="PF00535"/>
    </source>
</evidence>
<reference evidence="3" key="1">
    <citation type="submission" date="2019-02" db="EMBL/GenBank/DDBJ databases">
        <authorList>
            <person name="Li S.-H."/>
        </authorList>
    </citation>
    <scope>NUCLEOTIDE SEQUENCE</scope>
    <source>
        <strain evidence="3">IMCC8485</strain>
    </source>
</reference>
<comment type="similarity">
    <text evidence="1">Belongs to the glycosyltransferase 2 family. WaaE/KdtX subfamily.</text>
</comment>
<accession>A0ABT3SQ50</accession>
<dbReference type="Proteomes" id="UP001143307">
    <property type="component" value="Unassembled WGS sequence"/>
</dbReference>
<keyword evidence="4" id="KW-1185">Reference proteome</keyword>
<dbReference type="CDD" id="cd02511">
    <property type="entry name" value="Beta4Glucosyltransferase"/>
    <property type="match status" value="1"/>
</dbReference>
<dbReference type="InterPro" id="IPR029044">
    <property type="entry name" value="Nucleotide-diphossugar_trans"/>
</dbReference>
<evidence type="ECO:0000256" key="1">
    <source>
        <dbReference type="ARBA" id="ARBA00038494"/>
    </source>
</evidence>
<dbReference type="SUPFAM" id="SSF81901">
    <property type="entry name" value="HCP-like"/>
    <property type="match status" value="1"/>
</dbReference>
<dbReference type="InterPro" id="IPR011990">
    <property type="entry name" value="TPR-like_helical_dom_sf"/>
</dbReference>
<evidence type="ECO:0000313" key="4">
    <source>
        <dbReference type="Proteomes" id="UP001143307"/>
    </source>
</evidence>
<dbReference type="Gene3D" id="1.25.40.10">
    <property type="entry name" value="Tetratricopeptide repeat domain"/>
    <property type="match status" value="1"/>
</dbReference>
<gene>
    <name evidence="3" type="ORF">EYC87_00700</name>
</gene>
<protein>
    <submittedName>
        <fullName evidence="3">Glycosyltransferase family 2 protein</fullName>
    </submittedName>
</protein>
<feature type="domain" description="Glycosyltransferase 2-like" evidence="2">
    <location>
        <begin position="7"/>
        <end position="130"/>
    </location>
</feature>
<sequence>MADLRLSLCMIVKNESYFLPKCLEQSAEYVDEIIIVDTGSNDDTKSIAALYTDKIYDFEWQDDFSAARNLSIDKATGDWIIVLDADEVIEPRHWAEIRTLIQSTDQEAFFLTERNYSFESFGSGWQPIQEKSAYTRNFSGYKVHNIARLFCNVPGIRYAGHVHEIVDRSLTAGRSQVVDILIHHHGDESPNNPKKKRQLNYLRLMELDLDSDSSGRLYGTAASIRMHYLKDFDRAIAYYDRAIELGWEVEESQEAQASARYLAGDFDGAYSGFEQLYKAGYRRANLCINFANLAVKRGNPGFAADLLEEAIQLGIPDPKVRISLEHNIRYLREQTG</sequence>
<proteinExistence type="inferred from homology"/>
<dbReference type="InterPro" id="IPR001173">
    <property type="entry name" value="Glyco_trans_2-like"/>
</dbReference>
<dbReference type="PANTHER" id="PTHR43630">
    <property type="entry name" value="POLY-BETA-1,6-N-ACETYL-D-GLUCOSAMINE SYNTHASE"/>
    <property type="match status" value="1"/>
</dbReference>
<comment type="caution">
    <text evidence="3">The sequence shown here is derived from an EMBL/GenBank/DDBJ whole genome shotgun (WGS) entry which is preliminary data.</text>
</comment>